<evidence type="ECO:0000313" key="2">
    <source>
        <dbReference type="EMBL" id="MBI5248744.1"/>
    </source>
</evidence>
<dbReference type="InterPro" id="IPR050256">
    <property type="entry name" value="Glycosyltransferase_2"/>
</dbReference>
<gene>
    <name evidence="2" type="ORF">HY912_04550</name>
</gene>
<accession>A0A9D6Z2F8</accession>
<proteinExistence type="predicted"/>
<dbReference type="EMBL" id="JACRDE010000135">
    <property type="protein sequence ID" value="MBI5248744.1"/>
    <property type="molecule type" value="Genomic_DNA"/>
</dbReference>
<dbReference type="PANTHER" id="PTHR48090:SF7">
    <property type="entry name" value="RFBJ PROTEIN"/>
    <property type="match status" value="1"/>
</dbReference>
<organism evidence="2 3">
    <name type="scientific">Desulfomonile tiedjei</name>
    <dbReference type="NCBI Taxonomy" id="2358"/>
    <lineage>
        <taxon>Bacteria</taxon>
        <taxon>Pseudomonadati</taxon>
        <taxon>Thermodesulfobacteriota</taxon>
        <taxon>Desulfomonilia</taxon>
        <taxon>Desulfomonilales</taxon>
        <taxon>Desulfomonilaceae</taxon>
        <taxon>Desulfomonile</taxon>
    </lineage>
</organism>
<reference evidence="2" key="1">
    <citation type="submission" date="2020-07" db="EMBL/GenBank/DDBJ databases">
        <title>Huge and variable diversity of episymbiotic CPR bacteria and DPANN archaea in groundwater ecosystems.</title>
        <authorList>
            <person name="He C.Y."/>
            <person name="Keren R."/>
            <person name="Whittaker M."/>
            <person name="Farag I.F."/>
            <person name="Doudna J."/>
            <person name="Cate J.H.D."/>
            <person name="Banfield J.F."/>
        </authorList>
    </citation>
    <scope>NUCLEOTIDE SEQUENCE</scope>
    <source>
        <strain evidence="2">NC_groundwater_1664_Pr3_B-0.1um_52_9</strain>
    </source>
</reference>
<dbReference type="Gene3D" id="3.90.550.10">
    <property type="entry name" value="Spore Coat Polysaccharide Biosynthesis Protein SpsA, Chain A"/>
    <property type="match status" value="1"/>
</dbReference>
<name>A0A9D6Z2F8_9BACT</name>
<dbReference type="AlphaFoldDB" id="A0A9D6Z2F8"/>
<dbReference type="CDD" id="cd04179">
    <property type="entry name" value="DPM_DPG-synthase_like"/>
    <property type="match status" value="1"/>
</dbReference>
<evidence type="ECO:0000259" key="1">
    <source>
        <dbReference type="Pfam" id="PF00535"/>
    </source>
</evidence>
<protein>
    <submittedName>
        <fullName evidence="2">Glycosyltransferase</fullName>
    </submittedName>
</protein>
<dbReference type="InterPro" id="IPR029044">
    <property type="entry name" value="Nucleotide-diphossugar_trans"/>
</dbReference>
<dbReference type="PANTHER" id="PTHR48090">
    <property type="entry name" value="UNDECAPRENYL-PHOSPHATE 4-DEOXY-4-FORMAMIDO-L-ARABINOSE TRANSFERASE-RELATED"/>
    <property type="match status" value="1"/>
</dbReference>
<dbReference type="Pfam" id="PF00535">
    <property type="entry name" value="Glycos_transf_2"/>
    <property type="match status" value="1"/>
</dbReference>
<feature type="domain" description="Glycosyltransferase 2-like" evidence="1">
    <location>
        <begin position="9"/>
        <end position="127"/>
    </location>
</feature>
<dbReference type="InterPro" id="IPR001173">
    <property type="entry name" value="Glyco_trans_2-like"/>
</dbReference>
<dbReference type="SUPFAM" id="SSF53448">
    <property type="entry name" value="Nucleotide-diphospho-sugar transferases"/>
    <property type="match status" value="1"/>
</dbReference>
<evidence type="ECO:0000313" key="3">
    <source>
        <dbReference type="Proteomes" id="UP000807825"/>
    </source>
</evidence>
<dbReference type="Proteomes" id="UP000807825">
    <property type="component" value="Unassembled WGS sequence"/>
</dbReference>
<comment type="caution">
    <text evidence="2">The sequence shown here is derived from an EMBL/GenBank/DDBJ whole genome shotgun (WGS) entry which is preliminary data.</text>
</comment>
<sequence length="236" mass="25399">MRHGNRVAVIIPALNEEKAIGKVIAAIPGWVDDVIVVDNGSTDDTPTVAAQAGARVVYESRRGYGSACLTGISSLENADIVVFVDGDFSDRPEEADMLVDPIVAGQADMVIGSRVLGNREHRALTPQAIFGNWLACALMALFWKVRFTDLGPFRAISFTALQGLGMKDPDYGWTVEMQIKAVLAGLKVREVPVSYRRRIGKSKISGTIRGVVGAGTKILGTIFLAAMGTHNKRTRC</sequence>